<sequence>MKSCDRCPCRFPLLSHLLREMWIEIVKSQSCLLTYLSHLLREMWIEIMYLRMEAI</sequence>
<reference evidence="1 2" key="1">
    <citation type="submission" date="2010-01" db="EMBL/GenBank/DDBJ databases">
        <authorList>
            <person name="Weinstock G."/>
            <person name="Sodergren E."/>
            <person name="Clifton S."/>
            <person name="Fulton L."/>
            <person name="Fulton B."/>
            <person name="Courtney L."/>
            <person name="Fronick C."/>
            <person name="Harrison M."/>
            <person name="Strong C."/>
            <person name="Farmer C."/>
            <person name="Delahaunty K."/>
            <person name="Markovic C."/>
            <person name="Hall O."/>
            <person name="Minx P."/>
            <person name="Tomlinson C."/>
            <person name="Mitreva M."/>
            <person name="Nelson J."/>
            <person name="Hou S."/>
            <person name="Wollam A."/>
            <person name="Pepin K.H."/>
            <person name="Johnson M."/>
            <person name="Bhonagiri V."/>
            <person name="Nash W.E."/>
            <person name="Warren W."/>
            <person name="Chinwalla A."/>
            <person name="Mardis E.R."/>
            <person name="Wilson R.K."/>
        </authorList>
    </citation>
    <scope>NUCLEOTIDE SEQUENCE [LARGE SCALE GENOMIC DNA]</scope>
    <source>
        <strain evidence="1 2">DSM 13479</strain>
    </source>
</reference>
<dbReference type="HOGENOM" id="CLU_3026129_0_0_9"/>
<comment type="caution">
    <text evidence="1">The sequence shown here is derived from an EMBL/GenBank/DDBJ whole genome shotgun (WGS) entry which is preliminary data.</text>
</comment>
<evidence type="ECO:0000313" key="1">
    <source>
        <dbReference type="EMBL" id="EFD00399.1"/>
    </source>
</evidence>
<dbReference type="Proteomes" id="UP000004968">
    <property type="component" value="Unassembled WGS sequence"/>
</dbReference>
<name>D3ACR3_9FIRM</name>
<dbReference type="EMBL" id="ACIO01000090">
    <property type="protein sequence ID" value="EFD00399.1"/>
    <property type="molecule type" value="Genomic_DNA"/>
</dbReference>
<proteinExistence type="predicted"/>
<protein>
    <submittedName>
        <fullName evidence="1">Uncharacterized protein</fullName>
    </submittedName>
</protein>
<accession>D3ACR3</accession>
<gene>
    <name evidence="1" type="ORF">CLOSTHATH_01391</name>
</gene>
<dbReference type="AlphaFoldDB" id="D3ACR3"/>
<evidence type="ECO:0000313" key="2">
    <source>
        <dbReference type="Proteomes" id="UP000004968"/>
    </source>
</evidence>
<organism evidence="1 2">
    <name type="scientific">Hungatella hathewayi DSM 13479</name>
    <dbReference type="NCBI Taxonomy" id="566550"/>
    <lineage>
        <taxon>Bacteria</taxon>
        <taxon>Bacillati</taxon>
        <taxon>Bacillota</taxon>
        <taxon>Clostridia</taxon>
        <taxon>Lachnospirales</taxon>
        <taxon>Lachnospiraceae</taxon>
        <taxon>Hungatella</taxon>
    </lineage>
</organism>